<keyword evidence="4" id="KW-0274">FAD</keyword>
<dbReference type="InterPro" id="IPR016169">
    <property type="entry name" value="FAD-bd_PCMH_sub2"/>
</dbReference>
<gene>
    <name evidence="8" type="ORF">F5Z01DRAFT_704948</name>
</gene>
<comment type="cofactor">
    <cofactor evidence="1">
        <name>FAD</name>
        <dbReference type="ChEBI" id="CHEBI:57692"/>
    </cofactor>
</comment>
<name>A0A9P8CS96_9HYPO</name>
<keyword evidence="6" id="KW-0732">Signal</keyword>
<dbReference type="Gene3D" id="3.30.465.10">
    <property type="match status" value="2"/>
</dbReference>
<evidence type="ECO:0000313" key="8">
    <source>
        <dbReference type="EMBL" id="KAG9255526.1"/>
    </source>
</evidence>
<comment type="caution">
    <text evidence="8">The sequence shown here is derived from an EMBL/GenBank/DDBJ whole genome shotgun (WGS) entry which is preliminary data.</text>
</comment>
<dbReference type="OrthoDB" id="9983560at2759"/>
<keyword evidence="3" id="KW-0285">Flavoprotein</keyword>
<proteinExistence type="inferred from homology"/>
<evidence type="ECO:0000259" key="7">
    <source>
        <dbReference type="PROSITE" id="PS51387"/>
    </source>
</evidence>
<dbReference type="InterPro" id="IPR016166">
    <property type="entry name" value="FAD-bd_PCMH"/>
</dbReference>
<evidence type="ECO:0000256" key="5">
    <source>
        <dbReference type="ARBA" id="ARBA00023002"/>
    </source>
</evidence>
<sequence>MQTRGAWLVLAGCFASCVSSQTITVDGDVIAAGESNISPAAEVVNGVQDSRVTLPEEELQLTDDILGNLTGLQLSNVSVFYFGDDESEDHFTKRELDNRWNGKCKTFPGDLLFPGKPVWKVLDLLTGGAVISTVPLGAACYEGEHYDAKKCEFLFSNWANSSTHVVDPTSVMSPLFQGATCQPQDAEAGSVCEISGFPLYSIKATNVAHIQLAVNMARNLNLRLVVHNTGHDFLGKSTGAGALSIWTHNMKSIQVLKEHKTKSYNGPAFKVGAGVQVRELYETAERNGFTAVGGECRDVGVAGGYAAGGGHSPLSPLVGLASDQILSVDIVTPQGRFITVDEENHEDLFWAIRGGGAATWGVVTSMTFKVATSSLNISETQFWSAVEAYWSRFPDFSDAKSYEYHFIFPAGPDAYLWSMNSWVVPGTNLADFKKLVEPLLQEWESLGVNIKPEYFEHDSFYPMWRSHFPSENVGTAEVRTGSRLIPRGNFEDKELWNKTFKTLRGIAEDGATLIMYNINAAAPEGTPASAVNPAWRDALMFVITGSSWAPDATEEEISETNRRVTYEIMQSLKDITPGGGGYGNEGDVIDPDFGQSFFGSNYKRLYNLKKKIDPLGVFYAPTAVDSEDWYIEGQDQYLTRQTGKLCHRWVFLCPSYPKNIYQRQEISYLLLRITT</sequence>
<dbReference type="Pfam" id="PF01565">
    <property type="entry name" value="FAD_binding_4"/>
    <property type="match status" value="1"/>
</dbReference>
<dbReference type="SUPFAM" id="SSF56176">
    <property type="entry name" value="FAD-binding/transporter-associated domain-like"/>
    <property type="match status" value="1"/>
</dbReference>
<evidence type="ECO:0000256" key="1">
    <source>
        <dbReference type="ARBA" id="ARBA00001974"/>
    </source>
</evidence>
<evidence type="ECO:0000256" key="3">
    <source>
        <dbReference type="ARBA" id="ARBA00022630"/>
    </source>
</evidence>
<keyword evidence="9" id="KW-1185">Reference proteome</keyword>
<feature type="chain" id="PRO_5040393915" description="FAD-binding PCMH-type domain-containing protein" evidence="6">
    <location>
        <begin position="21"/>
        <end position="675"/>
    </location>
</feature>
<evidence type="ECO:0000256" key="4">
    <source>
        <dbReference type="ARBA" id="ARBA00022827"/>
    </source>
</evidence>
<dbReference type="RefSeq" id="XP_046119450.1">
    <property type="nucleotide sequence ID" value="XM_046266432.1"/>
</dbReference>
<reference evidence="8" key="1">
    <citation type="journal article" date="2021" name="IMA Fungus">
        <title>Genomic characterization of three marine fungi, including Emericellopsis atlantica sp. nov. with signatures of a generalist lifestyle and marine biomass degradation.</title>
        <authorList>
            <person name="Hagestad O.C."/>
            <person name="Hou L."/>
            <person name="Andersen J.H."/>
            <person name="Hansen E.H."/>
            <person name="Altermark B."/>
            <person name="Li C."/>
            <person name="Kuhnert E."/>
            <person name="Cox R.J."/>
            <person name="Crous P.W."/>
            <person name="Spatafora J.W."/>
            <person name="Lail K."/>
            <person name="Amirebrahimi M."/>
            <person name="Lipzen A."/>
            <person name="Pangilinan J."/>
            <person name="Andreopoulos W."/>
            <person name="Hayes R.D."/>
            <person name="Ng V."/>
            <person name="Grigoriev I.V."/>
            <person name="Jackson S.A."/>
            <person name="Sutton T.D.S."/>
            <person name="Dobson A.D.W."/>
            <person name="Rama T."/>
        </authorList>
    </citation>
    <scope>NUCLEOTIDE SEQUENCE</scope>
    <source>
        <strain evidence="8">TS7</strain>
    </source>
</reference>
<feature type="domain" description="FAD-binding PCMH-type" evidence="7">
    <location>
        <begin position="194"/>
        <end position="373"/>
    </location>
</feature>
<accession>A0A9P8CS96</accession>
<dbReference type="InterPro" id="IPR012951">
    <property type="entry name" value="BBE"/>
</dbReference>
<dbReference type="InterPro" id="IPR050416">
    <property type="entry name" value="FAD-linked_Oxidoreductase"/>
</dbReference>
<evidence type="ECO:0000313" key="9">
    <source>
        <dbReference type="Proteomes" id="UP000887229"/>
    </source>
</evidence>
<dbReference type="GO" id="GO:0071949">
    <property type="term" value="F:FAD binding"/>
    <property type="evidence" value="ECO:0007669"/>
    <property type="project" value="InterPro"/>
</dbReference>
<dbReference type="GeneID" id="70297335"/>
<dbReference type="EMBL" id="MU251250">
    <property type="protein sequence ID" value="KAG9255526.1"/>
    <property type="molecule type" value="Genomic_DNA"/>
</dbReference>
<keyword evidence="5" id="KW-0560">Oxidoreductase</keyword>
<dbReference type="PROSITE" id="PS51387">
    <property type="entry name" value="FAD_PCMH"/>
    <property type="match status" value="1"/>
</dbReference>
<dbReference type="GO" id="GO:0016491">
    <property type="term" value="F:oxidoreductase activity"/>
    <property type="evidence" value="ECO:0007669"/>
    <property type="project" value="UniProtKB-KW"/>
</dbReference>
<comment type="similarity">
    <text evidence="2">Belongs to the oxygen-dependent FAD-linked oxidoreductase family.</text>
</comment>
<dbReference type="InterPro" id="IPR006094">
    <property type="entry name" value="Oxid_FAD_bind_N"/>
</dbReference>
<dbReference type="Pfam" id="PF08031">
    <property type="entry name" value="BBE"/>
    <property type="match status" value="1"/>
</dbReference>
<dbReference type="AlphaFoldDB" id="A0A9P8CS96"/>
<feature type="signal peptide" evidence="6">
    <location>
        <begin position="1"/>
        <end position="20"/>
    </location>
</feature>
<organism evidence="8 9">
    <name type="scientific">Emericellopsis atlantica</name>
    <dbReference type="NCBI Taxonomy" id="2614577"/>
    <lineage>
        <taxon>Eukaryota</taxon>
        <taxon>Fungi</taxon>
        <taxon>Dikarya</taxon>
        <taxon>Ascomycota</taxon>
        <taxon>Pezizomycotina</taxon>
        <taxon>Sordariomycetes</taxon>
        <taxon>Hypocreomycetidae</taxon>
        <taxon>Hypocreales</taxon>
        <taxon>Bionectriaceae</taxon>
        <taxon>Emericellopsis</taxon>
    </lineage>
</organism>
<protein>
    <recommendedName>
        <fullName evidence="7">FAD-binding PCMH-type domain-containing protein</fullName>
    </recommendedName>
</protein>
<dbReference type="InterPro" id="IPR036318">
    <property type="entry name" value="FAD-bd_PCMH-like_sf"/>
</dbReference>
<dbReference type="Proteomes" id="UP000887229">
    <property type="component" value="Unassembled WGS sequence"/>
</dbReference>
<evidence type="ECO:0000256" key="6">
    <source>
        <dbReference type="SAM" id="SignalP"/>
    </source>
</evidence>
<evidence type="ECO:0000256" key="2">
    <source>
        <dbReference type="ARBA" id="ARBA00005466"/>
    </source>
</evidence>
<dbReference type="PANTHER" id="PTHR42973">
    <property type="entry name" value="BINDING OXIDOREDUCTASE, PUTATIVE (AFU_ORTHOLOGUE AFUA_1G17690)-RELATED"/>
    <property type="match status" value="1"/>
</dbReference>
<dbReference type="PANTHER" id="PTHR42973:SF39">
    <property type="entry name" value="FAD-BINDING PCMH-TYPE DOMAIN-CONTAINING PROTEIN"/>
    <property type="match status" value="1"/>
</dbReference>